<dbReference type="GO" id="GO:0051920">
    <property type="term" value="F:peroxiredoxin activity"/>
    <property type="evidence" value="ECO:0007669"/>
    <property type="project" value="InterPro"/>
</dbReference>
<name>A0A0U4ZHB8_ASPCI</name>
<gene>
    <name evidence="2" type="ORF">ASPCAL12203</name>
</gene>
<evidence type="ECO:0000313" key="2">
    <source>
        <dbReference type="EMBL" id="CEL09061.1"/>
    </source>
</evidence>
<dbReference type="SUPFAM" id="SSF69118">
    <property type="entry name" value="AhpD-like"/>
    <property type="match status" value="1"/>
</dbReference>
<dbReference type="InterPro" id="IPR003779">
    <property type="entry name" value="CMD-like"/>
</dbReference>
<dbReference type="Proteomes" id="UP000054771">
    <property type="component" value="Unassembled WGS sequence"/>
</dbReference>
<dbReference type="EMBL" id="CDMC01000013">
    <property type="protein sequence ID" value="CEL09061.1"/>
    <property type="molecule type" value="Genomic_DNA"/>
</dbReference>
<dbReference type="Gene3D" id="1.20.1290.10">
    <property type="entry name" value="AhpD-like"/>
    <property type="match status" value="1"/>
</dbReference>
<dbReference type="PANTHER" id="PTHR34846">
    <property type="entry name" value="4-CARBOXYMUCONOLACTONE DECARBOXYLASE FAMILY PROTEIN (AFU_ORTHOLOGUE AFUA_6G11590)"/>
    <property type="match status" value="1"/>
</dbReference>
<dbReference type="InterPro" id="IPR029032">
    <property type="entry name" value="AhpD-like"/>
</dbReference>
<protein>
    <submittedName>
        <fullName evidence="2">Putative 4-carboxymuconolactone decarboxylase family protein</fullName>
    </submittedName>
</protein>
<sequence>MRLPYVADPPPTSTPEEAEILARVQARRAPGGLLALDRALLHSFPVADGWNSFIGAIRTRTSLAPLVRELIICRVAVLNGALYEWDQHSPLLAEAGLSDTALRIVRDTGADVQEKVAEGVLSPAEGAVLRYTDVMTKTVTVPDEVFQAVKEHFNDREIVEITATSASYNCVSRFLVALDVGEKNH</sequence>
<dbReference type="PANTHER" id="PTHR34846:SF9">
    <property type="entry name" value="4-CARBOXYMUCONOLACTONE DECARBOXYLASE FAMILY PROTEIN (AFU_ORTHOLOGUE AFUA_1G03690)"/>
    <property type="match status" value="1"/>
</dbReference>
<organism evidence="2 3">
    <name type="scientific">Aspergillus calidoustus</name>
    <dbReference type="NCBI Taxonomy" id="454130"/>
    <lineage>
        <taxon>Eukaryota</taxon>
        <taxon>Fungi</taxon>
        <taxon>Dikarya</taxon>
        <taxon>Ascomycota</taxon>
        <taxon>Pezizomycotina</taxon>
        <taxon>Eurotiomycetes</taxon>
        <taxon>Eurotiomycetidae</taxon>
        <taxon>Eurotiales</taxon>
        <taxon>Aspergillaceae</taxon>
        <taxon>Aspergillus</taxon>
        <taxon>Aspergillus subgen. Nidulantes</taxon>
    </lineage>
</organism>
<accession>A0A0U4ZHB8</accession>
<dbReference type="AlphaFoldDB" id="A0A0U4ZHB8"/>
<evidence type="ECO:0000313" key="3">
    <source>
        <dbReference type="Proteomes" id="UP000054771"/>
    </source>
</evidence>
<proteinExistence type="predicted"/>
<dbReference type="OrthoDB" id="9998495at2759"/>
<reference evidence="3" key="1">
    <citation type="journal article" date="2016" name="Genome Announc.">
        <title>Draft genome sequences of fungus Aspergillus calidoustus.</title>
        <authorList>
            <person name="Horn F."/>
            <person name="Linde J."/>
            <person name="Mattern D.J."/>
            <person name="Walther G."/>
            <person name="Guthke R."/>
            <person name="Scherlach K."/>
            <person name="Martin K."/>
            <person name="Brakhage A.A."/>
            <person name="Petzke L."/>
            <person name="Valiante V."/>
        </authorList>
    </citation>
    <scope>NUCLEOTIDE SEQUENCE [LARGE SCALE GENOMIC DNA]</scope>
    <source>
        <strain evidence="3">SF006504</strain>
    </source>
</reference>
<feature type="domain" description="Carboxymuconolactone decarboxylase-like" evidence="1">
    <location>
        <begin position="46"/>
        <end position="105"/>
    </location>
</feature>
<dbReference type="OMA" id="RVAVCNK"/>
<keyword evidence="3" id="KW-1185">Reference proteome</keyword>
<dbReference type="Pfam" id="PF02627">
    <property type="entry name" value="CMD"/>
    <property type="match status" value="1"/>
</dbReference>
<evidence type="ECO:0000259" key="1">
    <source>
        <dbReference type="Pfam" id="PF02627"/>
    </source>
</evidence>